<evidence type="ECO:0000313" key="2">
    <source>
        <dbReference type="EMBL" id="OSX70271.1"/>
    </source>
</evidence>
<feature type="compositionally biased region" description="Low complexity" evidence="1">
    <location>
        <begin position="1"/>
        <end position="11"/>
    </location>
</feature>
<dbReference type="EMBL" id="KV919282">
    <property type="protein sequence ID" value="OSX70271.1"/>
    <property type="molecule type" value="Genomic_DNA"/>
</dbReference>
<name>A0A1X6NNT1_PORUM</name>
<proteinExistence type="predicted"/>
<feature type="compositionally biased region" description="Basic residues" evidence="1">
    <location>
        <begin position="117"/>
        <end position="126"/>
    </location>
</feature>
<sequence length="164" mass="17075">MAAGRAADAGCRGAGHGSGGDRQAGRQSEGGASPTWVALGSVAEVPPALLLVFHFIDHLLVRAGRRTPRLSPVGLRGAALRGASSSDTGGEGPARGMARSYPQSGCGRARPWPSRGRAARSKRRHQAMQARARVAPGAWNTDSRWRPRHPRAIALAPAPGRRAG</sequence>
<protein>
    <submittedName>
        <fullName evidence="2">Uncharacterized protein</fullName>
    </submittedName>
</protein>
<feature type="region of interest" description="Disordered" evidence="1">
    <location>
        <begin position="79"/>
        <end position="164"/>
    </location>
</feature>
<organism evidence="2 3">
    <name type="scientific">Porphyra umbilicalis</name>
    <name type="common">Purple laver</name>
    <name type="synonym">Red alga</name>
    <dbReference type="NCBI Taxonomy" id="2786"/>
    <lineage>
        <taxon>Eukaryota</taxon>
        <taxon>Rhodophyta</taxon>
        <taxon>Bangiophyceae</taxon>
        <taxon>Bangiales</taxon>
        <taxon>Bangiaceae</taxon>
        <taxon>Porphyra</taxon>
    </lineage>
</organism>
<feature type="region of interest" description="Disordered" evidence="1">
    <location>
        <begin position="1"/>
        <end position="32"/>
    </location>
</feature>
<dbReference type="AlphaFoldDB" id="A0A1X6NNT1"/>
<evidence type="ECO:0000313" key="3">
    <source>
        <dbReference type="Proteomes" id="UP000218209"/>
    </source>
</evidence>
<keyword evidence="3" id="KW-1185">Reference proteome</keyword>
<evidence type="ECO:0000256" key="1">
    <source>
        <dbReference type="SAM" id="MobiDB-lite"/>
    </source>
</evidence>
<reference evidence="2 3" key="1">
    <citation type="submission" date="2017-03" db="EMBL/GenBank/DDBJ databases">
        <title>WGS assembly of Porphyra umbilicalis.</title>
        <authorList>
            <person name="Brawley S.H."/>
            <person name="Blouin N.A."/>
            <person name="Ficko-Blean E."/>
            <person name="Wheeler G.L."/>
            <person name="Lohr M."/>
            <person name="Goodson H.V."/>
            <person name="Jenkins J.W."/>
            <person name="Blaby-Haas C.E."/>
            <person name="Helliwell K.E."/>
            <person name="Chan C."/>
            <person name="Marriage T."/>
            <person name="Bhattacharya D."/>
            <person name="Klein A.S."/>
            <person name="Badis Y."/>
            <person name="Brodie J."/>
            <person name="Cao Y."/>
            <person name="Collen J."/>
            <person name="Dittami S.M."/>
            <person name="Gachon C.M."/>
            <person name="Green B.R."/>
            <person name="Karpowicz S."/>
            <person name="Kim J.W."/>
            <person name="Kudahl U."/>
            <person name="Lin S."/>
            <person name="Michel G."/>
            <person name="Mittag M."/>
            <person name="Olson B.J."/>
            <person name="Pangilinan J."/>
            <person name="Peng Y."/>
            <person name="Qiu H."/>
            <person name="Shu S."/>
            <person name="Singer J.T."/>
            <person name="Smith A.G."/>
            <person name="Sprecher B.N."/>
            <person name="Wagner V."/>
            <person name="Wang W."/>
            <person name="Wang Z.-Y."/>
            <person name="Yan J."/>
            <person name="Yarish C."/>
            <person name="Zoeuner-Riek S."/>
            <person name="Zhuang Y."/>
            <person name="Zou Y."/>
            <person name="Lindquist E.A."/>
            <person name="Grimwood J."/>
            <person name="Barry K."/>
            <person name="Rokhsar D.S."/>
            <person name="Schmutz J."/>
            <person name="Stiller J.W."/>
            <person name="Grossman A.R."/>
            <person name="Prochnik S.E."/>
        </authorList>
    </citation>
    <scope>NUCLEOTIDE SEQUENCE [LARGE SCALE GENOMIC DNA]</scope>
    <source>
        <strain evidence="2">4086291</strain>
    </source>
</reference>
<feature type="compositionally biased region" description="Gly residues" evidence="1">
    <location>
        <begin position="12"/>
        <end position="22"/>
    </location>
</feature>
<gene>
    <name evidence="2" type="ORF">BU14_0819s0004</name>
</gene>
<accession>A0A1X6NNT1</accession>
<dbReference type="Proteomes" id="UP000218209">
    <property type="component" value="Unassembled WGS sequence"/>
</dbReference>